<feature type="region of interest" description="Disordered" evidence="4">
    <location>
        <begin position="153"/>
        <end position="228"/>
    </location>
</feature>
<evidence type="ECO:0000256" key="1">
    <source>
        <dbReference type="ARBA" id="ARBA00004604"/>
    </source>
</evidence>
<dbReference type="GeneID" id="8626978"/>
<dbReference type="GO" id="GO:0005655">
    <property type="term" value="C:nucleolar ribonuclease P complex"/>
    <property type="evidence" value="ECO:0007669"/>
    <property type="project" value="InterPro"/>
</dbReference>
<dbReference type="EMBL" id="DQ295794">
    <property type="protein sequence ID" value="ABB95688.1"/>
    <property type="molecule type" value="mRNA"/>
</dbReference>
<accession>Q54HY6</accession>
<dbReference type="GO" id="GO:0001682">
    <property type="term" value="P:tRNA 5'-leader removal"/>
    <property type="evidence" value="ECO:0007669"/>
    <property type="project" value="InterPro"/>
</dbReference>
<dbReference type="GO" id="GO:0003676">
    <property type="term" value="F:nucleic acid binding"/>
    <property type="evidence" value="ECO:0007669"/>
    <property type="project" value="InterPro"/>
</dbReference>
<reference evidence="6" key="2">
    <citation type="journal article" date="2007" name="Gene">
        <title>DRpp20 and DRpp40: Two protein subunits involved in Dictyostelium discoideum ribonuclease P holoenzyme assembly.</title>
        <authorList>
            <person name="Kalavrizioti D."/>
            <person name="Vourekas A."/>
            <person name="Drainas D."/>
        </authorList>
    </citation>
    <scope>NUCLEOTIDE SEQUENCE</scope>
</reference>
<dbReference type="SMR" id="Q54HY6"/>
<dbReference type="VEuPathDB" id="AmoebaDB:DDB_G0289139"/>
<dbReference type="GO" id="GO:0030677">
    <property type="term" value="C:ribonuclease P complex"/>
    <property type="evidence" value="ECO:0000314"/>
    <property type="project" value="dictyBase"/>
</dbReference>
<dbReference type="SUPFAM" id="SSF82704">
    <property type="entry name" value="AlbA-like"/>
    <property type="match status" value="1"/>
</dbReference>
<evidence type="ECO:0000259" key="5">
    <source>
        <dbReference type="Pfam" id="PF01918"/>
    </source>
</evidence>
<evidence type="ECO:0000313" key="6">
    <source>
        <dbReference type="EMBL" id="ABB95688.1"/>
    </source>
</evidence>
<keyword evidence="8" id="KW-1185">Reference proteome</keyword>
<dbReference type="OMA" id="ETEEDYN"/>
<keyword evidence="3" id="KW-0539">Nucleus</keyword>
<feature type="compositionally biased region" description="Low complexity" evidence="4">
    <location>
        <begin position="209"/>
        <end position="228"/>
    </location>
</feature>
<feature type="domain" description="DNA/RNA-binding protein Alba-like" evidence="5">
    <location>
        <begin position="58"/>
        <end position="120"/>
    </location>
</feature>
<feature type="region of interest" description="Disordered" evidence="4">
    <location>
        <begin position="1"/>
        <end position="22"/>
    </location>
</feature>
<dbReference type="eggNOG" id="ENOG502RHH8">
    <property type="taxonomic scope" value="Eukaryota"/>
</dbReference>
<dbReference type="GO" id="GO:0000172">
    <property type="term" value="C:ribonuclease MRP complex"/>
    <property type="evidence" value="ECO:0000250"/>
    <property type="project" value="dictyBase"/>
</dbReference>
<dbReference type="Gene3D" id="3.30.110.20">
    <property type="entry name" value="Alba-like domain"/>
    <property type="match status" value="1"/>
</dbReference>
<dbReference type="KEGG" id="ddi:DDB_G0289139"/>
<evidence type="ECO:0000256" key="4">
    <source>
        <dbReference type="SAM" id="MobiDB-lite"/>
    </source>
</evidence>
<comment type="subcellular location">
    <subcellularLocation>
        <location evidence="1">Nucleus</location>
        <location evidence="1">Nucleolus</location>
    </subcellularLocation>
</comment>
<reference evidence="7 8" key="1">
    <citation type="journal article" date="2005" name="Nature">
        <title>The genome of the social amoeba Dictyostelium discoideum.</title>
        <authorList>
            <consortium name="The Dictyostelium discoideum Sequencing Consortium"/>
            <person name="Eichinger L."/>
            <person name="Pachebat J.A."/>
            <person name="Glockner G."/>
            <person name="Rajandream M.A."/>
            <person name="Sucgang R."/>
            <person name="Berriman M."/>
            <person name="Song J."/>
            <person name="Olsen R."/>
            <person name="Szafranski K."/>
            <person name="Xu Q."/>
            <person name="Tunggal B."/>
            <person name="Kummerfeld S."/>
            <person name="Madera M."/>
            <person name="Konfortov B.A."/>
            <person name="Rivero F."/>
            <person name="Bankier A.T."/>
            <person name="Lehmann R."/>
            <person name="Hamlin N."/>
            <person name="Davies R."/>
            <person name="Gaudet P."/>
            <person name="Fey P."/>
            <person name="Pilcher K."/>
            <person name="Chen G."/>
            <person name="Saunders D."/>
            <person name="Sodergren E."/>
            <person name="Davis P."/>
            <person name="Kerhornou A."/>
            <person name="Nie X."/>
            <person name="Hall N."/>
            <person name="Anjard C."/>
            <person name="Hemphill L."/>
            <person name="Bason N."/>
            <person name="Farbrother P."/>
            <person name="Desany B."/>
            <person name="Just E."/>
            <person name="Morio T."/>
            <person name="Rost R."/>
            <person name="Churcher C."/>
            <person name="Cooper J."/>
            <person name="Haydock S."/>
            <person name="van Driessche N."/>
            <person name="Cronin A."/>
            <person name="Goodhead I."/>
            <person name="Muzny D."/>
            <person name="Mourier T."/>
            <person name="Pain A."/>
            <person name="Lu M."/>
            <person name="Harper D."/>
            <person name="Lindsay R."/>
            <person name="Hauser H."/>
            <person name="James K."/>
            <person name="Quiles M."/>
            <person name="Madan Babu M."/>
            <person name="Saito T."/>
            <person name="Buchrieser C."/>
            <person name="Wardroper A."/>
            <person name="Felder M."/>
            <person name="Thangavelu M."/>
            <person name="Johnson D."/>
            <person name="Knights A."/>
            <person name="Loulseged H."/>
            <person name="Mungall K."/>
            <person name="Oliver K."/>
            <person name="Price C."/>
            <person name="Quail M.A."/>
            <person name="Urushihara H."/>
            <person name="Hernandez J."/>
            <person name="Rabbinowitsch E."/>
            <person name="Steffen D."/>
            <person name="Sanders M."/>
            <person name="Ma J."/>
            <person name="Kohara Y."/>
            <person name="Sharp S."/>
            <person name="Simmonds M."/>
            <person name="Spiegler S."/>
            <person name="Tivey A."/>
            <person name="Sugano S."/>
            <person name="White B."/>
            <person name="Walker D."/>
            <person name="Woodward J."/>
            <person name="Winckler T."/>
            <person name="Tanaka Y."/>
            <person name="Shaulsky G."/>
            <person name="Schleicher M."/>
            <person name="Weinstock G."/>
            <person name="Rosenthal A."/>
            <person name="Cox E.C."/>
            <person name="Chisholm R.L."/>
            <person name="Gibbs R."/>
            <person name="Loomis W.F."/>
            <person name="Platzer M."/>
            <person name="Kay R.R."/>
            <person name="Williams J."/>
            <person name="Dear P.H."/>
            <person name="Noegel A.A."/>
            <person name="Barrell B."/>
            <person name="Kuspa A."/>
        </authorList>
    </citation>
    <scope>NUCLEOTIDE SEQUENCE [LARGE SCALE GENOMIC DNA]</scope>
    <source>
        <strain evidence="7 8">AX4</strain>
    </source>
</reference>
<evidence type="ECO:0000256" key="2">
    <source>
        <dbReference type="ARBA" id="ARBA00022694"/>
    </source>
</evidence>
<dbReference type="EMBL" id="AAFI02000130">
    <property type="protein sequence ID" value="EAL62877.1"/>
    <property type="molecule type" value="Genomic_DNA"/>
</dbReference>
<dbReference type="Pfam" id="PF01918">
    <property type="entry name" value="Alba"/>
    <property type="match status" value="1"/>
</dbReference>
<dbReference type="PANTHER" id="PTHR15314">
    <property type="entry name" value="RIBONUCLEASE P PROTEIN SUBUNIT P20"/>
    <property type="match status" value="1"/>
</dbReference>
<sequence length="228" mass="26370">MSDTEFEENETNIDETEEDYNEDDENLMSDHKEFLLLNDPTKYVYMRRVVQRPYAKKNEIYLSNNGKFLYYVKRAKNLLFNQREKEIIIHGLGAAISLAVELSLYLQKDIEGLTLSTTTSSEEIIDQYDPLVNDLEPVLKIRHASAIHIKIINDGSSTNPNTTNSTTTTTTTTLTPINFRTTSKKSNSQSKENKKLLKRQELDKKVEQAKSQQKQQREQQQLKVQETC</sequence>
<proteinExistence type="evidence at transcript level"/>
<dbReference type="HOGENOM" id="CLU_1216672_0_0_1"/>
<dbReference type="InterPro" id="IPR002775">
    <property type="entry name" value="DNA/RNA-bd_Alba-like"/>
</dbReference>
<dbReference type="RefSeq" id="XP_636377.1">
    <property type="nucleotide sequence ID" value="XM_631285.1"/>
</dbReference>
<dbReference type="FunCoup" id="Q54HY6">
    <property type="interactions" value="67"/>
</dbReference>
<keyword evidence="2" id="KW-0819">tRNA processing</keyword>
<dbReference type="AlphaFoldDB" id="Q54HY6"/>
<feature type="compositionally biased region" description="Low complexity" evidence="4">
    <location>
        <begin position="158"/>
        <end position="190"/>
    </location>
</feature>
<dbReference type="Proteomes" id="UP000002195">
    <property type="component" value="Unassembled WGS sequence"/>
</dbReference>
<protein>
    <submittedName>
        <fullName evidence="6 7">RNase P protein subunit</fullName>
    </submittedName>
</protein>
<dbReference type="GO" id="GO:0005634">
    <property type="term" value="C:nucleus"/>
    <property type="evidence" value="ECO:0000318"/>
    <property type="project" value="GO_Central"/>
</dbReference>
<organism evidence="7 8">
    <name type="scientific">Dictyostelium discoideum</name>
    <name type="common">Social amoeba</name>
    <dbReference type="NCBI Taxonomy" id="44689"/>
    <lineage>
        <taxon>Eukaryota</taxon>
        <taxon>Amoebozoa</taxon>
        <taxon>Evosea</taxon>
        <taxon>Eumycetozoa</taxon>
        <taxon>Dictyostelia</taxon>
        <taxon>Dictyosteliales</taxon>
        <taxon>Dictyosteliaceae</taxon>
        <taxon>Dictyostelium</taxon>
    </lineage>
</organism>
<dbReference type="PANTHER" id="PTHR15314:SF1">
    <property type="entry name" value="RIBONUCLEASE P PROTEIN SUBUNIT P20"/>
    <property type="match status" value="1"/>
</dbReference>
<dbReference type="STRING" id="44689.Q54HY6"/>
<dbReference type="InterPro" id="IPR036882">
    <property type="entry name" value="Alba-like_dom_sf"/>
</dbReference>
<gene>
    <name evidence="7" type="primary">drpp20</name>
    <name evidence="6" type="ORF">DDB0188276</name>
    <name evidence="7" type="ORF">DDB_G0289139</name>
</gene>
<accession>Q2V622</accession>
<evidence type="ECO:0000313" key="7">
    <source>
        <dbReference type="EMBL" id="EAL62877.1"/>
    </source>
</evidence>
<dbReference type="dictyBase" id="DDB_G0289139">
    <property type="gene designation" value="drpp20"/>
</dbReference>
<dbReference type="InterPro" id="IPR014612">
    <property type="entry name" value="Pop7/Rpp20"/>
</dbReference>
<evidence type="ECO:0000256" key="3">
    <source>
        <dbReference type="ARBA" id="ARBA00023242"/>
    </source>
</evidence>
<feature type="compositionally biased region" description="Basic and acidic residues" evidence="4">
    <location>
        <begin position="191"/>
        <end position="208"/>
    </location>
</feature>
<reference evidence="7" key="3">
    <citation type="submission" date="2009-08" db="EMBL/GenBank/DDBJ databases">
        <authorList>
            <consortium name="The Dictyostelium discoideum Sequencing Consortium"/>
            <person name="Eichinger L."/>
            <person name="Pachebat J.A."/>
            <person name="Gloeckner G."/>
            <person name="Rajandream M.-A."/>
            <person name="Sucgang R."/>
            <person name="Song J."/>
            <person name="Cox E.C."/>
            <person name="Tunggal B."/>
            <person name="Szafranski K."/>
            <person name="Konfortov B.A."/>
            <person name="Farbrother P."/>
            <person name="Bankier A.T."/>
            <person name="Lehmann R."/>
            <person name="Hamlin N."/>
            <person name="Xu Q."/>
            <person name="Davies R."/>
            <person name="Gaudet P."/>
            <person name="Fey P."/>
            <person name="Pilcher K."/>
            <person name="Chen G."/>
            <person name="Saunders D."/>
            <person name="Sodergren E."/>
            <person name="Davis P."/>
            <person name="Nie X."/>
            <person name="Kerhornou A."/>
            <person name="Hemphill L."/>
            <person name="Bason N."/>
            <person name="Berriman M."/>
            <person name="Desany B."/>
            <person name="Churcher C."/>
            <person name="Cooper J."/>
            <person name="van Driessche N."/>
            <person name="Cronin A."/>
            <person name="Goodhead I."/>
            <person name="Muzny D."/>
            <person name="Hall N."/>
            <person name="Harper D."/>
            <person name="Lindsay R."/>
            <person name="Hauser H."/>
            <person name="James K."/>
            <person name="Quiles M."/>
            <person name="Buchrieser C."/>
            <person name="Wardroper A."/>
            <person name="Thangavelu M."/>
            <person name="Johnson D."/>
            <person name="Knights A."/>
            <person name="Loulseged H."/>
            <person name="Mungall K."/>
            <person name="Price C."/>
            <person name="Ma J."/>
            <person name="Quail M."/>
            <person name="Hernandez J."/>
            <person name="Rabbinowitsch E."/>
            <person name="Steffen D."/>
            <person name="Sanders M."/>
            <person name="Weinstock G."/>
            <person name="Sharp S."/>
            <person name="Just E."/>
            <person name="Shaulsky G."/>
            <person name="Simmonds M."/>
            <person name="Tivey A."/>
            <person name="White B."/>
            <person name="Walker D."/>
            <person name="Woodward J."/>
            <person name="Winckler T."/>
            <person name="Schleicher M."/>
            <person name="Rosenthal A."/>
            <person name="Rivero F."/>
            <person name="Chisholm R.L."/>
            <person name="Gibbs R."/>
            <person name="Loomis W.F."/>
            <person name="Platzer M."/>
            <person name="Kay R.R."/>
            <person name="Williams J."/>
            <person name="Dear P.H."/>
            <person name="Noegel A.A."/>
            <person name="Barrell B."/>
            <person name="Kuspa A."/>
        </authorList>
    </citation>
    <scope>NUCLEOTIDE SEQUENCE</scope>
    <source>
        <strain evidence="7">AX4</strain>
    </source>
</reference>
<dbReference type="PaxDb" id="44689-DDB0233169"/>
<dbReference type="PRO" id="PR:Q54HY6"/>
<dbReference type="GO" id="GO:0004526">
    <property type="term" value="F:ribonuclease P activity"/>
    <property type="evidence" value="ECO:0000314"/>
    <property type="project" value="dictyBase"/>
</dbReference>
<dbReference type="GO" id="GO:0008033">
    <property type="term" value="P:tRNA processing"/>
    <property type="evidence" value="ECO:0000314"/>
    <property type="project" value="dictyBase"/>
</dbReference>
<evidence type="ECO:0000313" key="8">
    <source>
        <dbReference type="Proteomes" id="UP000002195"/>
    </source>
</evidence>
<name>Q54HY6_DICDI</name>